<dbReference type="InterPro" id="IPR000390">
    <property type="entry name" value="Small_drug/metabolite_transptr"/>
</dbReference>
<accession>A0A8J8SDJ2</accession>
<dbReference type="GO" id="GO:0005886">
    <property type="term" value="C:plasma membrane"/>
    <property type="evidence" value="ECO:0007669"/>
    <property type="project" value="UniProtKB-SubCell"/>
</dbReference>
<keyword evidence="4 7" id="KW-0812">Transmembrane</keyword>
<dbReference type="KEGG" id="vgu:HYG85_18355"/>
<feature type="transmembrane region" description="Helical" evidence="8">
    <location>
        <begin position="84"/>
        <end position="103"/>
    </location>
</feature>
<comment type="similarity">
    <text evidence="7">Belongs to the drug/metabolite transporter (DMT) superfamily. Small multidrug resistance (SMR) (TC 2.A.7.1) family.</text>
</comment>
<feature type="transmembrane region" description="Helical" evidence="8">
    <location>
        <begin position="58"/>
        <end position="78"/>
    </location>
</feature>
<protein>
    <submittedName>
        <fullName evidence="9">Quaternary ammonium compound efflux SMR transporter SugE</fullName>
    </submittedName>
</protein>
<dbReference type="SUPFAM" id="SSF103481">
    <property type="entry name" value="Multidrug resistance efflux transporter EmrE"/>
    <property type="match status" value="1"/>
</dbReference>
<sequence length="107" mass="11808">MSWFYLIIAGAFEVVWATALKYSNGFTRLYPSIITVLGMIISFYFLSIATKVLPMGTAYAIWTGIGALGSIIIGILLFKEPCSLTRIFFLLLILIGIIGLKITSINH</sequence>
<dbReference type="Pfam" id="PF00893">
    <property type="entry name" value="Multi_Drug_Res"/>
    <property type="match status" value="1"/>
</dbReference>
<dbReference type="InterPro" id="IPR045324">
    <property type="entry name" value="Small_multidrug_res"/>
</dbReference>
<evidence type="ECO:0000256" key="7">
    <source>
        <dbReference type="RuleBase" id="RU003942"/>
    </source>
</evidence>
<name>A0A8J8SDJ2_9FIRM</name>
<dbReference type="Proteomes" id="UP000677305">
    <property type="component" value="Chromosome"/>
</dbReference>
<evidence type="ECO:0000256" key="8">
    <source>
        <dbReference type="SAM" id="Phobius"/>
    </source>
</evidence>
<evidence type="ECO:0000313" key="10">
    <source>
        <dbReference type="Proteomes" id="UP000677305"/>
    </source>
</evidence>
<evidence type="ECO:0000256" key="1">
    <source>
        <dbReference type="ARBA" id="ARBA00004651"/>
    </source>
</evidence>
<dbReference type="GO" id="GO:0022857">
    <property type="term" value="F:transmembrane transporter activity"/>
    <property type="evidence" value="ECO:0007669"/>
    <property type="project" value="InterPro"/>
</dbReference>
<keyword evidence="2" id="KW-0813">Transport</keyword>
<keyword evidence="6 8" id="KW-0472">Membrane</keyword>
<comment type="subcellular location">
    <subcellularLocation>
        <location evidence="1 7">Cell membrane</location>
        <topology evidence="1 7">Multi-pass membrane protein</topology>
    </subcellularLocation>
</comment>
<dbReference type="FunFam" id="1.10.3730.20:FF:000001">
    <property type="entry name" value="Quaternary ammonium compound resistance transporter SugE"/>
    <property type="match status" value="1"/>
</dbReference>
<keyword evidence="3" id="KW-1003">Cell membrane</keyword>
<keyword evidence="10" id="KW-1185">Reference proteome</keyword>
<evidence type="ECO:0000256" key="3">
    <source>
        <dbReference type="ARBA" id="ARBA00022475"/>
    </source>
</evidence>
<dbReference type="Gene3D" id="1.10.3730.20">
    <property type="match status" value="1"/>
</dbReference>
<proteinExistence type="inferred from homology"/>
<organism evidence="9 10">
    <name type="scientific">Vallitalea guaymasensis</name>
    <dbReference type="NCBI Taxonomy" id="1185412"/>
    <lineage>
        <taxon>Bacteria</taxon>
        <taxon>Bacillati</taxon>
        <taxon>Bacillota</taxon>
        <taxon>Clostridia</taxon>
        <taxon>Lachnospirales</taxon>
        <taxon>Vallitaleaceae</taxon>
        <taxon>Vallitalea</taxon>
    </lineage>
</organism>
<gene>
    <name evidence="9" type="primary">sugE</name>
    <name evidence="9" type="ORF">HYG85_18355</name>
</gene>
<dbReference type="PANTHER" id="PTHR30561:SF0">
    <property type="entry name" value="GUANIDINIUM EXPORTER"/>
    <property type="match status" value="1"/>
</dbReference>
<dbReference type="PANTHER" id="PTHR30561">
    <property type="entry name" value="SMR FAMILY PROTON-DEPENDENT DRUG EFFLUX TRANSPORTER SUGE"/>
    <property type="match status" value="1"/>
</dbReference>
<evidence type="ECO:0000313" key="9">
    <source>
        <dbReference type="EMBL" id="QUH30774.1"/>
    </source>
</evidence>
<evidence type="ECO:0000256" key="5">
    <source>
        <dbReference type="ARBA" id="ARBA00022989"/>
    </source>
</evidence>
<dbReference type="AlphaFoldDB" id="A0A8J8SDJ2"/>
<keyword evidence="5 8" id="KW-1133">Transmembrane helix</keyword>
<evidence type="ECO:0000256" key="6">
    <source>
        <dbReference type="ARBA" id="ARBA00023136"/>
    </source>
</evidence>
<dbReference type="EMBL" id="CP058561">
    <property type="protein sequence ID" value="QUH30774.1"/>
    <property type="molecule type" value="Genomic_DNA"/>
</dbReference>
<dbReference type="NCBIfam" id="NF008512">
    <property type="entry name" value="PRK11431.1"/>
    <property type="match status" value="1"/>
</dbReference>
<evidence type="ECO:0000256" key="4">
    <source>
        <dbReference type="ARBA" id="ARBA00022692"/>
    </source>
</evidence>
<dbReference type="InterPro" id="IPR037185">
    <property type="entry name" value="EmrE-like"/>
</dbReference>
<evidence type="ECO:0000256" key="2">
    <source>
        <dbReference type="ARBA" id="ARBA00022448"/>
    </source>
</evidence>
<feature type="transmembrane region" description="Helical" evidence="8">
    <location>
        <begin position="27"/>
        <end position="46"/>
    </location>
</feature>
<dbReference type="RefSeq" id="WP_212690899.1">
    <property type="nucleotide sequence ID" value="NZ_CP058561.1"/>
</dbReference>
<reference evidence="9 10" key="1">
    <citation type="submission" date="2020-07" db="EMBL/GenBank/DDBJ databases">
        <title>Vallitalea guaymasensis genome.</title>
        <authorList>
            <person name="Postec A."/>
        </authorList>
    </citation>
    <scope>NUCLEOTIDE SEQUENCE [LARGE SCALE GENOMIC DNA]</scope>
    <source>
        <strain evidence="9 10">Ra1766G1</strain>
    </source>
</reference>